<evidence type="ECO:0000256" key="2">
    <source>
        <dbReference type="ARBA" id="ARBA00009677"/>
    </source>
</evidence>
<dbReference type="Proteomes" id="UP000318126">
    <property type="component" value="Unassembled WGS sequence"/>
</dbReference>
<dbReference type="GO" id="GO:0030694">
    <property type="term" value="C:bacterial-type flagellum basal body, rod"/>
    <property type="evidence" value="ECO:0007669"/>
    <property type="project" value="UniProtKB-UniRule"/>
</dbReference>
<reference evidence="9" key="1">
    <citation type="submission" date="2019-07" db="EMBL/GenBank/DDBJ databases">
        <title>Shewanella sp. YLB-08 draft genomic sequence.</title>
        <authorList>
            <person name="Yu L."/>
        </authorList>
    </citation>
    <scope>NUCLEOTIDE SEQUENCE [LARGE SCALE GENOMIC DNA]</scope>
    <source>
        <strain evidence="9">JCM 20706</strain>
    </source>
</reference>
<feature type="domain" description="Flagellar hook protein FlgE/F/G-like D1" evidence="7">
    <location>
        <begin position="79"/>
        <end position="130"/>
    </location>
</feature>
<organism evidence="8 9">
    <name type="scientific">Shewanella hanedai</name>
    <name type="common">Alteromonas hanedai</name>
    <dbReference type="NCBI Taxonomy" id="25"/>
    <lineage>
        <taxon>Bacteria</taxon>
        <taxon>Pseudomonadati</taxon>
        <taxon>Pseudomonadota</taxon>
        <taxon>Gammaproteobacteria</taxon>
        <taxon>Alteromonadales</taxon>
        <taxon>Shewanellaceae</taxon>
        <taxon>Shewanella</taxon>
    </lineage>
</organism>
<evidence type="ECO:0000259" key="5">
    <source>
        <dbReference type="Pfam" id="PF00460"/>
    </source>
</evidence>
<comment type="subcellular location">
    <subcellularLocation>
        <location evidence="1 4">Bacterial flagellum basal body</location>
    </subcellularLocation>
</comment>
<evidence type="ECO:0000313" key="8">
    <source>
        <dbReference type="EMBL" id="TRY16274.1"/>
    </source>
</evidence>
<keyword evidence="8" id="KW-0969">Cilium</keyword>
<dbReference type="GO" id="GO:0009424">
    <property type="term" value="C:bacterial-type flagellum hook"/>
    <property type="evidence" value="ECO:0007669"/>
    <property type="project" value="TreeGrafter"/>
</dbReference>
<proteinExistence type="inferred from homology"/>
<evidence type="ECO:0000256" key="3">
    <source>
        <dbReference type="ARBA" id="ARBA00023143"/>
    </source>
</evidence>
<evidence type="ECO:0000259" key="7">
    <source>
        <dbReference type="Pfam" id="PF22692"/>
    </source>
</evidence>
<dbReference type="AlphaFoldDB" id="A0A553JUZ8"/>
<dbReference type="InterPro" id="IPR037925">
    <property type="entry name" value="FlgE/F/G-like"/>
</dbReference>
<dbReference type="InterPro" id="IPR010930">
    <property type="entry name" value="Flg_bb/hook_C_dom"/>
</dbReference>
<accession>A0A553JUZ8</accession>
<name>A0A553JUZ8_SHEHA</name>
<dbReference type="GO" id="GO:0071978">
    <property type="term" value="P:bacterial-type flagellum-dependent swarming motility"/>
    <property type="evidence" value="ECO:0007669"/>
    <property type="project" value="TreeGrafter"/>
</dbReference>
<feature type="domain" description="Flagellar basal-body/hook protein C-terminal" evidence="6">
    <location>
        <begin position="346"/>
        <end position="385"/>
    </location>
</feature>
<dbReference type="NCBIfam" id="TIGR02490">
    <property type="entry name" value="flgF"/>
    <property type="match status" value="1"/>
</dbReference>
<dbReference type="Pfam" id="PF22692">
    <property type="entry name" value="LlgE_F_G_D1"/>
    <property type="match status" value="1"/>
</dbReference>
<feature type="domain" description="Flagellar basal body rod protein N-terminal" evidence="5">
    <location>
        <begin position="5"/>
        <end position="35"/>
    </location>
</feature>
<keyword evidence="8" id="KW-0282">Flagellum</keyword>
<dbReference type="InterPro" id="IPR020013">
    <property type="entry name" value="Flagellar_FlgE/F/G"/>
</dbReference>
<comment type="similarity">
    <text evidence="2 4">Belongs to the flagella basal body rod proteins family.</text>
</comment>
<dbReference type="SUPFAM" id="SSF117143">
    <property type="entry name" value="Flagellar hook protein flgE"/>
    <property type="match status" value="1"/>
</dbReference>
<protein>
    <recommendedName>
        <fullName evidence="4">Flagellar basal-body rod protein FlgF</fullName>
    </recommendedName>
</protein>
<sequence length="392" mass="42149">MLQAFYTGLSGLNSYSQNLDNVSNNIANMNTAGYRGTDSFYQALGGDSGKPGLGSQISGLGYRFSVGDIRQTGNDFDLAITGTGFFALLDNDQVFYTRTGQFEFNEDNVLVDKNTGFKVAGIDSDGQLSEINLSSYLAIKPTATSKLTLTGNLSPLDDVHQISSAKMINALGEEVDLSIKFTNEKATFPNQWKIEILDDTGNVLHTDSVKFGPDGTPEVGSGKFIFNLADSTGSTTPVNITVGTIGDFSAVTQTSATGSDSNVSLHAVDGKGIGQLLKRSFDSEGKITLNYSNGDKSTPLTIAMVDFDDIRTLEVDSGTLFKANDTQSRVVGKAGEGRFKQFATSSIEMSNVDLSQEFADMLVIQRGYQASSRILNVANQMIEQLYENTRGR</sequence>
<keyword evidence="9" id="KW-1185">Reference proteome</keyword>
<dbReference type="EMBL" id="VKGK01000001">
    <property type="protein sequence ID" value="TRY16274.1"/>
    <property type="molecule type" value="Genomic_DNA"/>
</dbReference>
<evidence type="ECO:0000256" key="4">
    <source>
        <dbReference type="RuleBase" id="RU362116"/>
    </source>
</evidence>
<evidence type="ECO:0000256" key="1">
    <source>
        <dbReference type="ARBA" id="ARBA00004117"/>
    </source>
</evidence>
<dbReference type="PANTHER" id="PTHR30435">
    <property type="entry name" value="FLAGELLAR PROTEIN"/>
    <property type="match status" value="1"/>
</dbReference>
<evidence type="ECO:0000259" key="6">
    <source>
        <dbReference type="Pfam" id="PF06429"/>
    </source>
</evidence>
<gene>
    <name evidence="8" type="primary">flgF</name>
    <name evidence="8" type="ORF">FN961_01200</name>
</gene>
<dbReference type="GO" id="GO:0005829">
    <property type="term" value="C:cytosol"/>
    <property type="evidence" value="ECO:0007669"/>
    <property type="project" value="TreeGrafter"/>
</dbReference>
<dbReference type="NCBIfam" id="TIGR03506">
    <property type="entry name" value="FlgEFG_subfam"/>
    <property type="match status" value="1"/>
</dbReference>
<dbReference type="InterPro" id="IPR001444">
    <property type="entry name" value="Flag_bb_rod_N"/>
</dbReference>
<dbReference type="InterPro" id="IPR012836">
    <property type="entry name" value="FlgF"/>
</dbReference>
<keyword evidence="3 4" id="KW-0975">Bacterial flagellum</keyword>
<comment type="subunit">
    <text evidence="4">The basal body constitutes a major portion of the flagellar organelle and consists of five rings (E,L,P,S, and M) mounted on a central rod. The rod consists of about 26 subunits of FlgG in the distal portion, and FlgB, FlgC and FlgF are thought to build up the proximal portion of the rod with about 6 subunits each.</text>
</comment>
<evidence type="ECO:0000313" key="9">
    <source>
        <dbReference type="Proteomes" id="UP000318126"/>
    </source>
</evidence>
<dbReference type="OrthoDB" id="8578401at2"/>
<dbReference type="InterPro" id="IPR053967">
    <property type="entry name" value="LlgE_F_G-like_D1"/>
</dbReference>
<keyword evidence="8" id="KW-0966">Cell projection</keyword>
<dbReference type="Pfam" id="PF00460">
    <property type="entry name" value="Flg_bb_rod"/>
    <property type="match status" value="1"/>
</dbReference>
<comment type="caution">
    <text evidence="8">The sequence shown here is derived from an EMBL/GenBank/DDBJ whole genome shotgun (WGS) entry which is preliminary data.</text>
</comment>
<dbReference type="PANTHER" id="PTHR30435:SF1">
    <property type="entry name" value="FLAGELLAR HOOK PROTEIN FLGE"/>
    <property type="match status" value="1"/>
</dbReference>
<dbReference type="RefSeq" id="WP_143562720.1">
    <property type="nucleotide sequence ID" value="NZ_BMPL01000001.1"/>
</dbReference>
<dbReference type="Pfam" id="PF06429">
    <property type="entry name" value="Flg_bbr_C"/>
    <property type="match status" value="1"/>
</dbReference>